<dbReference type="PANTHER" id="PTHR11410:SF0">
    <property type="entry name" value="ATP SYNTHASE SUBUNIT A"/>
    <property type="match status" value="1"/>
</dbReference>
<dbReference type="RefSeq" id="WP_043361064.1">
    <property type="nucleotide sequence ID" value="NZ_JAETWB010000005.1"/>
</dbReference>
<dbReference type="NCBIfam" id="TIGR01131">
    <property type="entry name" value="ATP_synt_6_or_A"/>
    <property type="match status" value="1"/>
</dbReference>
<proteinExistence type="inferred from homology"/>
<feature type="transmembrane region" description="Helical" evidence="11">
    <location>
        <begin position="34"/>
        <end position="52"/>
    </location>
</feature>
<evidence type="ECO:0000256" key="7">
    <source>
        <dbReference type="ARBA" id="ARBA00022989"/>
    </source>
</evidence>
<keyword evidence="9 11" id="KW-0472">Membrane</keyword>
<evidence type="ECO:0000313" key="13">
    <source>
        <dbReference type="EMBL" id="MBL6078998.1"/>
    </source>
</evidence>
<organism evidence="13 14">
    <name type="scientific">Belnapia arida</name>
    <dbReference type="NCBI Taxonomy" id="2804533"/>
    <lineage>
        <taxon>Bacteria</taxon>
        <taxon>Pseudomonadati</taxon>
        <taxon>Pseudomonadota</taxon>
        <taxon>Alphaproteobacteria</taxon>
        <taxon>Acetobacterales</taxon>
        <taxon>Roseomonadaceae</taxon>
        <taxon>Belnapia</taxon>
    </lineage>
</organism>
<dbReference type="NCBIfam" id="NF004482">
    <property type="entry name" value="PRK05815.2-4"/>
    <property type="match status" value="1"/>
</dbReference>
<keyword evidence="11" id="KW-1003">Cell membrane</keyword>
<sequence length="252" mass="27168">MAAEGKAIDALSQFELVPFMGALGESVRFSQSNAHMLLAFGLITALMMWGTAKRSIVPGRLQALAESGYEFVHGIVTGQVGDQGKRYFPFVFSIFMFVLFGNMIGLLPYAFTFTSHIAVTFALAALVFVVVTVVALAIHGTHFFSYFFPEGAPKALAPLIIPIEIISYLSRPISLSVRLFANMVAGHVMLKVFATFVVMIGSAAGVLGLIGAVLPMAMNVALVGFEILVAFLQAYVFAILTSIYLHDAVHLH</sequence>
<keyword evidence="7 11" id="KW-1133">Transmembrane helix</keyword>
<evidence type="ECO:0000256" key="6">
    <source>
        <dbReference type="ARBA" id="ARBA00022781"/>
    </source>
</evidence>
<dbReference type="InterPro" id="IPR023011">
    <property type="entry name" value="ATP_synth_F0_asu_AS"/>
</dbReference>
<reference evidence="13 14" key="1">
    <citation type="submission" date="2021-01" db="EMBL/GenBank/DDBJ databases">
        <title>Belnapia mucosa sp. nov. and Belnapia arida sp. nov., isolated from the Tabernas Desert (Almeria, Spain).</title>
        <authorList>
            <person name="Molina-Menor E."/>
            <person name="Vidal-Verdu A."/>
            <person name="Calonge A."/>
            <person name="Satari L."/>
            <person name="Pereto J."/>
            <person name="Porcar M."/>
        </authorList>
    </citation>
    <scope>NUCLEOTIDE SEQUENCE [LARGE SCALE GENOMIC DNA]</scope>
    <source>
        <strain evidence="13 14">T18</strain>
    </source>
</reference>
<evidence type="ECO:0000256" key="8">
    <source>
        <dbReference type="ARBA" id="ARBA00023065"/>
    </source>
</evidence>
<protein>
    <recommendedName>
        <fullName evidence="11 12">ATP synthase subunit a</fullName>
    </recommendedName>
    <alternativeName>
        <fullName evidence="11">ATP synthase F0 sector subunit a</fullName>
    </alternativeName>
    <alternativeName>
        <fullName evidence="11">F-ATPase subunit 6</fullName>
    </alternativeName>
</protein>
<evidence type="ECO:0000256" key="9">
    <source>
        <dbReference type="ARBA" id="ARBA00023136"/>
    </source>
</evidence>
<comment type="subcellular location">
    <subcellularLocation>
        <location evidence="11 12">Cell membrane</location>
        <topology evidence="11 12">Multi-pass membrane protein</topology>
    </subcellularLocation>
    <subcellularLocation>
        <location evidence="1">Membrane</location>
        <topology evidence="1">Multi-pass membrane protein</topology>
    </subcellularLocation>
</comment>
<evidence type="ECO:0000256" key="12">
    <source>
        <dbReference type="RuleBase" id="RU000483"/>
    </source>
</evidence>
<feature type="transmembrane region" description="Helical" evidence="11">
    <location>
        <begin position="117"/>
        <end position="138"/>
    </location>
</feature>
<feature type="transmembrane region" description="Helical" evidence="11">
    <location>
        <begin position="188"/>
        <end position="214"/>
    </location>
</feature>
<dbReference type="PRINTS" id="PR00123">
    <property type="entry name" value="ATPASEA"/>
</dbReference>
<evidence type="ECO:0000256" key="5">
    <source>
        <dbReference type="ARBA" id="ARBA00022692"/>
    </source>
</evidence>
<dbReference type="EMBL" id="JAETWB010000005">
    <property type="protein sequence ID" value="MBL6078998.1"/>
    <property type="molecule type" value="Genomic_DNA"/>
</dbReference>
<keyword evidence="4 11" id="KW-0138">CF(0)</keyword>
<keyword evidence="8 11" id="KW-0406">Ion transport</keyword>
<evidence type="ECO:0000256" key="1">
    <source>
        <dbReference type="ARBA" id="ARBA00004141"/>
    </source>
</evidence>
<feature type="transmembrane region" description="Helical" evidence="11">
    <location>
        <begin position="220"/>
        <end position="245"/>
    </location>
</feature>
<dbReference type="InterPro" id="IPR035908">
    <property type="entry name" value="F0_ATP_A_sf"/>
</dbReference>
<accession>A0ABS1U2W1</accession>
<comment type="function">
    <text evidence="11 12">Key component of the proton channel; it plays a direct role in the translocation of protons across the membrane.</text>
</comment>
<dbReference type="Gene3D" id="1.20.120.220">
    <property type="entry name" value="ATP synthase, F0 complex, subunit A"/>
    <property type="match status" value="1"/>
</dbReference>
<keyword evidence="10 11" id="KW-0066">ATP synthesis</keyword>
<dbReference type="InterPro" id="IPR045083">
    <property type="entry name" value="ATP_synth_F0_asu_bact/mt"/>
</dbReference>
<feature type="transmembrane region" description="Helical" evidence="11">
    <location>
        <begin position="87"/>
        <end position="111"/>
    </location>
</feature>
<evidence type="ECO:0000256" key="10">
    <source>
        <dbReference type="ARBA" id="ARBA00023310"/>
    </source>
</evidence>
<dbReference type="SUPFAM" id="SSF81336">
    <property type="entry name" value="F1F0 ATP synthase subunit A"/>
    <property type="match status" value="1"/>
</dbReference>
<dbReference type="HAMAP" id="MF_01393">
    <property type="entry name" value="ATP_synth_a_bact"/>
    <property type="match status" value="1"/>
</dbReference>
<name>A0ABS1U2W1_9PROT</name>
<keyword evidence="6 11" id="KW-0375">Hydrogen ion transport</keyword>
<gene>
    <name evidence="11" type="primary">atpB</name>
    <name evidence="13" type="ORF">JMJ56_13350</name>
</gene>
<keyword evidence="5 11" id="KW-0812">Transmembrane</keyword>
<comment type="similarity">
    <text evidence="2 11 12">Belongs to the ATPase A chain family.</text>
</comment>
<evidence type="ECO:0000313" key="14">
    <source>
        <dbReference type="Proteomes" id="UP000660885"/>
    </source>
</evidence>
<dbReference type="CDD" id="cd00310">
    <property type="entry name" value="ATP-synt_Fo_a_6"/>
    <property type="match status" value="1"/>
</dbReference>
<dbReference type="Pfam" id="PF00119">
    <property type="entry name" value="ATP-synt_A"/>
    <property type="match status" value="1"/>
</dbReference>
<dbReference type="PANTHER" id="PTHR11410">
    <property type="entry name" value="ATP SYNTHASE SUBUNIT A"/>
    <property type="match status" value="1"/>
</dbReference>
<dbReference type="PROSITE" id="PS00449">
    <property type="entry name" value="ATPASE_A"/>
    <property type="match status" value="1"/>
</dbReference>
<dbReference type="InterPro" id="IPR000568">
    <property type="entry name" value="ATP_synth_F0_asu"/>
</dbReference>
<dbReference type="Proteomes" id="UP000660885">
    <property type="component" value="Unassembled WGS sequence"/>
</dbReference>
<comment type="caution">
    <text evidence="13">The sequence shown here is derived from an EMBL/GenBank/DDBJ whole genome shotgun (WGS) entry which is preliminary data.</text>
</comment>
<keyword evidence="3 11" id="KW-0813">Transport</keyword>
<evidence type="ECO:0000256" key="4">
    <source>
        <dbReference type="ARBA" id="ARBA00022547"/>
    </source>
</evidence>
<evidence type="ECO:0000256" key="11">
    <source>
        <dbReference type="HAMAP-Rule" id="MF_01393"/>
    </source>
</evidence>
<evidence type="ECO:0000256" key="2">
    <source>
        <dbReference type="ARBA" id="ARBA00006810"/>
    </source>
</evidence>
<evidence type="ECO:0000256" key="3">
    <source>
        <dbReference type="ARBA" id="ARBA00022448"/>
    </source>
</evidence>
<keyword evidence="14" id="KW-1185">Reference proteome</keyword>